<evidence type="ECO:0000313" key="2">
    <source>
        <dbReference type="EMBL" id="CEM31000.1"/>
    </source>
</evidence>
<feature type="compositionally biased region" description="Polar residues" evidence="1">
    <location>
        <begin position="187"/>
        <end position="198"/>
    </location>
</feature>
<name>A0A0G4GLP3_VITBC</name>
<keyword evidence="3" id="KW-1185">Reference proteome</keyword>
<evidence type="ECO:0000256" key="1">
    <source>
        <dbReference type="SAM" id="MobiDB-lite"/>
    </source>
</evidence>
<dbReference type="AlphaFoldDB" id="A0A0G4GLP3"/>
<gene>
    <name evidence="2" type="ORF">Vbra_18263</name>
</gene>
<sequence length="280" mass="29962">MEADAARARVEAALQSAKPTVEALHQLQTSTRDSLTALLKRLQTAKARERDKTGHEQGSQTEAGTRLSETSGAPAAEHRDAGTSPLPSSRDTQLEHALQEQTQLRGRIARLEAALAAHKRAAGEADGDLAQVRAREAQLQSFCSSLGHAYESKASECRALRDILIAQQDQLKQIKTEEKTARRSHKASQTEPTESASEMETVREGIECLTEDIKSRIAADMSRLVKGAQSSKTAAGEGRASGGGDGGVSVVGLVERLGELVIAMDDDRVMRLASLTARSS</sequence>
<feature type="compositionally biased region" description="Polar residues" evidence="1">
    <location>
        <begin position="56"/>
        <end position="71"/>
    </location>
</feature>
<dbReference type="VEuPathDB" id="CryptoDB:Vbra_18263"/>
<reference evidence="2 3" key="1">
    <citation type="submission" date="2014-11" db="EMBL/GenBank/DDBJ databases">
        <authorList>
            <person name="Zhu J."/>
            <person name="Qi W."/>
            <person name="Song R."/>
        </authorList>
    </citation>
    <scope>NUCLEOTIDE SEQUENCE [LARGE SCALE GENOMIC DNA]</scope>
</reference>
<feature type="region of interest" description="Disordered" evidence="1">
    <location>
        <begin position="44"/>
        <end position="98"/>
    </location>
</feature>
<dbReference type="Proteomes" id="UP000041254">
    <property type="component" value="Unassembled WGS sequence"/>
</dbReference>
<accession>A0A0G4GLP3</accession>
<evidence type="ECO:0000313" key="3">
    <source>
        <dbReference type="Proteomes" id="UP000041254"/>
    </source>
</evidence>
<dbReference type="InParanoid" id="A0A0G4GLP3"/>
<protein>
    <submittedName>
        <fullName evidence="2">Uncharacterized protein</fullName>
    </submittedName>
</protein>
<feature type="compositionally biased region" description="Basic and acidic residues" evidence="1">
    <location>
        <begin position="46"/>
        <end position="55"/>
    </location>
</feature>
<feature type="region of interest" description="Disordered" evidence="1">
    <location>
        <begin position="175"/>
        <end position="201"/>
    </location>
</feature>
<dbReference type="EMBL" id="CDMY01000708">
    <property type="protein sequence ID" value="CEM31000.1"/>
    <property type="molecule type" value="Genomic_DNA"/>
</dbReference>
<organism evidence="2 3">
    <name type="scientific">Vitrella brassicaformis (strain CCMP3155)</name>
    <dbReference type="NCBI Taxonomy" id="1169540"/>
    <lineage>
        <taxon>Eukaryota</taxon>
        <taxon>Sar</taxon>
        <taxon>Alveolata</taxon>
        <taxon>Colpodellida</taxon>
        <taxon>Vitrellaceae</taxon>
        <taxon>Vitrella</taxon>
    </lineage>
</organism>
<proteinExistence type="predicted"/>